<dbReference type="InterPro" id="IPR006311">
    <property type="entry name" value="TAT_signal"/>
</dbReference>
<dbReference type="PATRIC" id="fig|797209.4.peg.1979"/>
<gene>
    <name evidence="2" type="ORF">SAMN05444342_2224</name>
    <name evidence="1" type="ORF">ZOD2009_10105</name>
</gene>
<dbReference type="OrthoDB" id="247790at2157"/>
<keyword evidence="4" id="KW-1185">Reference proteome</keyword>
<accession>E7QT93</accession>
<dbReference type="Proteomes" id="UP000003751">
    <property type="component" value="Unassembled WGS sequence"/>
</dbReference>
<dbReference type="STRING" id="797209.GCA_000376445_02774"/>
<organism evidence="1 3">
    <name type="scientific">Haladaptatus paucihalophilus DX253</name>
    <dbReference type="NCBI Taxonomy" id="797209"/>
    <lineage>
        <taxon>Archaea</taxon>
        <taxon>Methanobacteriati</taxon>
        <taxon>Methanobacteriota</taxon>
        <taxon>Stenosarchaea group</taxon>
        <taxon>Halobacteria</taxon>
        <taxon>Halobacteriales</taxon>
        <taxon>Haladaptataceae</taxon>
        <taxon>Haladaptatus</taxon>
    </lineage>
</organism>
<dbReference type="RefSeq" id="WP_007979366.1">
    <property type="nucleotide sequence ID" value="NZ_AEMG01000009.1"/>
</dbReference>
<evidence type="ECO:0008006" key="5">
    <source>
        <dbReference type="Google" id="ProtNLM"/>
    </source>
</evidence>
<dbReference type="EMBL" id="AEMG01000009">
    <property type="protein sequence ID" value="EFW91822.1"/>
    <property type="molecule type" value="Genomic_DNA"/>
</dbReference>
<reference evidence="1 3" key="1">
    <citation type="journal article" date="2014" name="ISME J.">
        <title>Trehalose/2-sulfotrehalose biosynthesis and glycine-betaine uptake are widely spread mechanisms for osmoadaptation in the Halobacteriales.</title>
        <authorList>
            <person name="Youssef N.H."/>
            <person name="Savage-Ashlock K.N."/>
            <person name="McCully A.L."/>
            <person name="Luedtke B."/>
            <person name="Shaw E.I."/>
            <person name="Hoff W.D."/>
            <person name="Elshahed M.S."/>
        </authorList>
    </citation>
    <scope>NUCLEOTIDE SEQUENCE [LARGE SCALE GENOMIC DNA]</scope>
    <source>
        <strain evidence="1 3">DX253</strain>
    </source>
</reference>
<evidence type="ECO:0000313" key="1">
    <source>
        <dbReference type="EMBL" id="EFW91822.1"/>
    </source>
</evidence>
<reference evidence="2" key="3">
    <citation type="submission" date="2016-11" db="EMBL/GenBank/DDBJ databases">
        <authorList>
            <person name="Jaros S."/>
            <person name="Januszkiewicz K."/>
            <person name="Wedrychowicz H."/>
        </authorList>
    </citation>
    <scope>NUCLEOTIDE SEQUENCE [LARGE SCALE GENOMIC DNA]</scope>
    <source>
        <strain evidence="2">DX253</strain>
    </source>
</reference>
<protein>
    <recommendedName>
        <fullName evidence="5">Tat (Twin-arginine translocation) pathway signal sequence</fullName>
    </recommendedName>
</protein>
<dbReference type="eggNOG" id="arCOG11427">
    <property type="taxonomic scope" value="Archaea"/>
</dbReference>
<evidence type="ECO:0000313" key="2">
    <source>
        <dbReference type="EMBL" id="SHK80233.1"/>
    </source>
</evidence>
<name>E7QT93_HALPU</name>
<dbReference type="EMBL" id="FRAN01000003">
    <property type="protein sequence ID" value="SHK80233.1"/>
    <property type="molecule type" value="Genomic_DNA"/>
</dbReference>
<evidence type="ECO:0000313" key="3">
    <source>
        <dbReference type="Proteomes" id="UP000003751"/>
    </source>
</evidence>
<dbReference type="AlphaFoldDB" id="E7QT93"/>
<dbReference type="Proteomes" id="UP000184203">
    <property type="component" value="Unassembled WGS sequence"/>
</dbReference>
<dbReference type="PROSITE" id="PS51318">
    <property type="entry name" value="TAT"/>
    <property type="match status" value="1"/>
</dbReference>
<evidence type="ECO:0000313" key="4">
    <source>
        <dbReference type="Proteomes" id="UP000184203"/>
    </source>
</evidence>
<proteinExistence type="predicted"/>
<reference evidence="4" key="2">
    <citation type="submission" date="2016-11" db="EMBL/GenBank/DDBJ databases">
        <authorList>
            <person name="Varghese N."/>
            <person name="Submissions S."/>
        </authorList>
    </citation>
    <scope>NUCLEOTIDE SEQUENCE [LARGE SCALE GENOMIC DNA]</scope>
    <source>
        <strain evidence="4">DX253</strain>
    </source>
</reference>
<sequence>MESNDAIELPNPSDSRREFMKKGLLAAGAVGLGVAGVGTAAAQDGREVLVYFDDYVADARFRVVSLLPASITVRMLSLPGGGEAAEISQPDDYNGYAIRYDRGTGSVAGASYVFTKGTLRERTRYEFARDATVFSSRLGLLDTTVSRP</sequence>